<dbReference type="InterPro" id="IPR041700">
    <property type="entry name" value="OMP_b-brl_3"/>
</dbReference>
<evidence type="ECO:0000313" key="3">
    <source>
        <dbReference type="EMBL" id="KGN85203.1"/>
    </source>
</evidence>
<organism evidence="3 4">
    <name type="scientific">Porphyromonas gulae</name>
    <dbReference type="NCBI Taxonomy" id="111105"/>
    <lineage>
        <taxon>Bacteria</taxon>
        <taxon>Pseudomonadati</taxon>
        <taxon>Bacteroidota</taxon>
        <taxon>Bacteroidia</taxon>
        <taxon>Bacteroidales</taxon>
        <taxon>Porphyromonadaceae</taxon>
        <taxon>Porphyromonas</taxon>
    </lineage>
</organism>
<dbReference type="Pfam" id="PF14905">
    <property type="entry name" value="OMP_b-brl_3"/>
    <property type="match status" value="1"/>
</dbReference>
<proteinExistence type="predicted"/>
<dbReference type="InterPro" id="IPR008969">
    <property type="entry name" value="CarboxyPept-like_regulatory"/>
</dbReference>
<evidence type="ECO:0000259" key="2">
    <source>
        <dbReference type="Pfam" id="PF14905"/>
    </source>
</evidence>
<evidence type="ECO:0000256" key="1">
    <source>
        <dbReference type="SAM" id="SignalP"/>
    </source>
</evidence>
<accession>A0A0A2F2G8</accession>
<sequence length="786" mass="90307">MRVSRYFAWLFFITLSSTTISYAQEKSITVHGKVYDNVSLEKLEGVTVNIKGTNIVSISDLNGEYRILVQPTDSLVFSYPFYQPKIVSVSNQTKLDVPLEIRTTLLDEVVVKGEKKVIQFKADRIIVDLKKINKTGRTLVDVLKLMPTIKASDNSLNIWGKSSTLVYIGDRPLRMTGQALIDYLNSLPAELISNVEIISTPPSQYEASGNIGIIRLTADSEMMSGWKASLTAGIMKNSYVSAMLSSFGGYYTKKIDFEGLVFGSSNNRLNQSDYTSFFPQATIRTFNPKKWSNNGLETVLTMNYKINKTNNILLNVQLPMYDSENVKDIDNVTEYYNKSAYQSIDSLLYSVGTAKKRTYLYVVDAIYKYSFSKQNNLSIALGYVNNSVMNNREWLSEINKNNVAYNSELYNTSGRMKHSILTSQIDANYTLSGFNFTSGYKLSSITTDSKNCLSLQGEFLQPFSNFFQYTELTNALHSSIDKTYANWLVKIGLRAELTHTNGNSISQHSEHKNRLFHLFPTLYVGHSIQKHRLSIAYSKRIDRPSYSYLDPFKWFISKYDYAVGNPFLKPSITHLLDFRYLYGDRFSGRIYGTKVIDKIGRFVVLDSEDYKKQVQMTDNFLDEYSCGLNLYYKFNYGVLETTLSGDVSFSKFVSKKSDFEDTSGWSSSISMNNTLFFSPYFMLNVDITNNFPSVLNYRRMENMFRTDIGFIYRVNKHNIELKLSTNDIFKTYKSNYYYYSNSVRQEYANYYDSRSIKFSIAWKFGDWNTKQISKKGSSNTEEKERL</sequence>
<dbReference type="Pfam" id="PF13715">
    <property type="entry name" value="CarbopepD_reg_2"/>
    <property type="match status" value="1"/>
</dbReference>
<reference evidence="3 4" key="1">
    <citation type="submission" date="2014-08" db="EMBL/GenBank/DDBJ databases">
        <title>Porphyromonas gulae strain:COT-052_OH1451 Genome sequencing.</title>
        <authorList>
            <person name="Wallis C."/>
            <person name="Deusch O."/>
            <person name="O'Flynn C."/>
            <person name="Davis I."/>
            <person name="Jospin G."/>
            <person name="Darling A.E."/>
            <person name="Coil D.A."/>
            <person name="Alexiev A."/>
            <person name="Horsfall A."/>
            <person name="Kirkwood N."/>
            <person name="Harris S."/>
            <person name="Eisen J.A."/>
        </authorList>
    </citation>
    <scope>NUCLEOTIDE SEQUENCE [LARGE SCALE GENOMIC DNA]</scope>
    <source>
        <strain evidence="4">COT-052 OH1451</strain>
    </source>
</reference>
<dbReference type="SUPFAM" id="SSF56935">
    <property type="entry name" value="Porins"/>
    <property type="match status" value="1"/>
</dbReference>
<dbReference type="Gene3D" id="2.60.40.1120">
    <property type="entry name" value="Carboxypeptidase-like, regulatory domain"/>
    <property type="match status" value="1"/>
</dbReference>
<protein>
    <recommendedName>
        <fullName evidence="2">Outer membrane protein beta-barrel domain-containing protein</fullName>
    </recommendedName>
</protein>
<name>A0A0A2F2G8_9PORP</name>
<feature type="chain" id="PRO_5001987259" description="Outer membrane protein beta-barrel domain-containing protein" evidence="1">
    <location>
        <begin position="24"/>
        <end position="786"/>
    </location>
</feature>
<comment type="caution">
    <text evidence="3">The sequence shown here is derived from an EMBL/GenBank/DDBJ whole genome shotgun (WGS) entry which is preliminary data.</text>
</comment>
<dbReference type="RefSeq" id="WP_039421184.1">
    <property type="nucleotide sequence ID" value="NZ_JRAI01000059.1"/>
</dbReference>
<dbReference type="SUPFAM" id="SSF49464">
    <property type="entry name" value="Carboxypeptidase regulatory domain-like"/>
    <property type="match status" value="1"/>
</dbReference>
<dbReference type="AlphaFoldDB" id="A0A0A2F2G8"/>
<gene>
    <name evidence="3" type="ORF">HR08_06370</name>
</gene>
<evidence type="ECO:0000313" key="4">
    <source>
        <dbReference type="Proteomes" id="UP000030130"/>
    </source>
</evidence>
<feature type="signal peptide" evidence="1">
    <location>
        <begin position="1"/>
        <end position="23"/>
    </location>
</feature>
<dbReference type="EMBL" id="JRAI01000059">
    <property type="protein sequence ID" value="KGN85203.1"/>
    <property type="molecule type" value="Genomic_DNA"/>
</dbReference>
<keyword evidence="1" id="KW-0732">Signal</keyword>
<dbReference type="Proteomes" id="UP000030130">
    <property type="component" value="Unassembled WGS sequence"/>
</dbReference>
<feature type="domain" description="Outer membrane protein beta-barrel" evidence="2">
    <location>
        <begin position="372"/>
        <end position="762"/>
    </location>
</feature>
<dbReference type="OrthoDB" id="905812at2"/>